<dbReference type="PANTHER" id="PTHR43537:SF5">
    <property type="entry name" value="UXU OPERON TRANSCRIPTIONAL REGULATOR"/>
    <property type="match status" value="1"/>
</dbReference>
<evidence type="ECO:0000313" key="5">
    <source>
        <dbReference type="EMBL" id="QKZ24674.1"/>
    </source>
</evidence>
<evidence type="ECO:0000313" key="6">
    <source>
        <dbReference type="Proteomes" id="UP000509418"/>
    </source>
</evidence>
<dbReference type="SUPFAM" id="SSF48008">
    <property type="entry name" value="GntR ligand-binding domain-like"/>
    <property type="match status" value="1"/>
</dbReference>
<keyword evidence="1" id="KW-0805">Transcription regulation</keyword>
<dbReference type="PROSITE" id="PS50949">
    <property type="entry name" value="HTH_GNTR"/>
    <property type="match status" value="1"/>
</dbReference>
<dbReference type="Pfam" id="PF07729">
    <property type="entry name" value="FCD"/>
    <property type="match status" value="1"/>
</dbReference>
<protein>
    <submittedName>
        <fullName evidence="5">FadR family transcriptional regulator</fullName>
    </submittedName>
</protein>
<feature type="domain" description="HTH gntR-type" evidence="4">
    <location>
        <begin position="2"/>
        <end position="70"/>
    </location>
</feature>
<keyword evidence="2" id="KW-0238">DNA-binding</keyword>
<dbReference type="Proteomes" id="UP000509418">
    <property type="component" value="Chromosome"/>
</dbReference>
<dbReference type="InterPro" id="IPR036388">
    <property type="entry name" value="WH-like_DNA-bd_sf"/>
</dbReference>
<dbReference type="Gene3D" id="1.20.120.530">
    <property type="entry name" value="GntR ligand-binding domain-like"/>
    <property type="match status" value="1"/>
</dbReference>
<keyword evidence="3" id="KW-0804">Transcription</keyword>
<dbReference type="InterPro" id="IPR000524">
    <property type="entry name" value="Tscrpt_reg_HTH_GntR"/>
</dbReference>
<dbReference type="Gene3D" id="1.10.10.10">
    <property type="entry name" value="Winged helix-like DNA-binding domain superfamily/Winged helix DNA-binding domain"/>
    <property type="match status" value="1"/>
</dbReference>
<dbReference type="SUPFAM" id="SSF46785">
    <property type="entry name" value="Winged helix' DNA-binding domain"/>
    <property type="match status" value="1"/>
</dbReference>
<dbReference type="SMART" id="SM00895">
    <property type="entry name" value="FCD"/>
    <property type="match status" value="1"/>
</dbReference>
<dbReference type="AlphaFoldDB" id="A0A7H8TMP5"/>
<dbReference type="SMART" id="SM00345">
    <property type="entry name" value="HTH_GNTR"/>
    <property type="match status" value="1"/>
</dbReference>
<gene>
    <name evidence="5" type="ORF">HUT05_08105</name>
</gene>
<reference evidence="5 6" key="1">
    <citation type="submission" date="2020-06" db="EMBL/GenBank/DDBJ databases">
        <title>Genome mining for natural products.</title>
        <authorList>
            <person name="Zhang B."/>
            <person name="Shi J."/>
            <person name="Ge H."/>
        </authorList>
    </citation>
    <scope>NUCLEOTIDE SEQUENCE [LARGE SCALE GENOMIC DNA]</scope>
    <source>
        <strain evidence="5 6">NA02069</strain>
    </source>
</reference>
<dbReference type="PRINTS" id="PR00035">
    <property type="entry name" value="HTHGNTR"/>
</dbReference>
<dbReference type="InterPro" id="IPR008920">
    <property type="entry name" value="TF_FadR/GntR_C"/>
</dbReference>
<keyword evidence="6" id="KW-1185">Reference proteome</keyword>
<dbReference type="InterPro" id="IPR011711">
    <property type="entry name" value="GntR_C"/>
</dbReference>
<evidence type="ECO:0000256" key="2">
    <source>
        <dbReference type="ARBA" id="ARBA00023125"/>
    </source>
</evidence>
<dbReference type="PANTHER" id="PTHR43537">
    <property type="entry name" value="TRANSCRIPTIONAL REGULATOR, GNTR FAMILY"/>
    <property type="match status" value="1"/>
</dbReference>
<dbReference type="GO" id="GO:0003700">
    <property type="term" value="F:DNA-binding transcription factor activity"/>
    <property type="evidence" value="ECO:0007669"/>
    <property type="project" value="InterPro"/>
</dbReference>
<evidence type="ECO:0000256" key="3">
    <source>
        <dbReference type="ARBA" id="ARBA00023163"/>
    </source>
</evidence>
<dbReference type="Pfam" id="PF00392">
    <property type="entry name" value="GntR"/>
    <property type="match status" value="1"/>
</dbReference>
<dbReference type="InterPro" id="IPR036390">
    <property type="entry name" value="WH_DNA-bd_sf"/>
</dbReference>
<proteinExistence type="predicted"/>
<evidence type="ECO:0000259" key="4">
    <source>
        <dbReference type="PROSITE" id="PS50949"/>
    </source>
</evidence>
<dbReference type="EMBL" id="CP056041">
    <property type="protein sequence ID" value="QKZ24674.1"/>
    <property type="molecule type" value="Genomic_DNA"/>
</dbReference>
<organism evidence="5 6">
    <name type="scientific">Streptomyces chartreusis</name>
    <dbReference type="NCBI Taxonomy" id="1969"/>
    <lineage>
        <taxon>Bacteria</taxon>
        <taxon>Bacillati</taxon>
        <taxon>Actinomycetota</taxon>
        <taxon>Actinomycetes</taxon>
        <taxon>Kitasatosporales</taxon>
        <taxon>Streptomycetaceae</taxon>
        <taxon>Streptomyces</taxon>
    </lineage>
</organism>
<name>A0A7H8TMP5_STRCX</name>
<sequence>MGVDLAYLVRRLAEQATLETGTGRLRLPTERELVESLDVSRGTLREQLSMLGMLGFLDRTQGRGSYLRVPDASFIRLYFDLSGQLGQLSGSQFRSAREMLELSTAEAAARMATADDVDELRVLVDQMVAAGNEDDQQALEADLQFHRRLVTIVDNPILQLVHDGLSHALSSEVLERRRQAVGRASPDPGHRRLVDTVHYGIVDAISDRDPDGARAAMRRHFEVWSSLVSGS</sequence>
<dbReference type="GO" id="GO:0003677">
    <property type="term" value="F:DNA binding"/>
    <property type="evidence" value="ECO:0007669"/>
    <property type="project" value="UniProtKB-KW"/>
</dbReference>
<accession>A0A7H8TMP5</accession>
<evidence type="ECO:0000256" key="1">
    <source>
        <dbReference type="ARBA" id="ARBA00023015"/>
    </source>
</evidence>